<sequence>MRSPSARRASGCVTSRNSHIYLTEQSRFLAAATRQSSLASWPLLLDCVALAVSLLVFDLGLGRSRAARITPRGCGFFSTNWGPSFTTPMWMVYRGFQSDIWNSVASTVEDWLFVALSVKGEECFEETREGKPNAVIIVFGNDAEFLKAFLIKEYKIIKRAMEEEEKINRLTMALSSDVD</sequence>
<keyword evidence="2" id="KW-1185">Reference proteome</keyword>
<dbReference type="AlphaFoldDB" id="A0A103YLX5"/>
<protein>
    <submittedName>
        <fullName evidence="1">Uncharacterized protein</fullName>
    </submittedName>
</protein>
<name>A0A103YLX5_CYNCS</name>
<accession>A0A103YLX5</accession>
<gene>
    <name evidence="1" type="ORF">Ccrd_010090</name>
</gene>
<organism evidence="1 2">
    <name type="scientific">Cynara cardunculus var. scolymus</name>
    <name type="common">Globe artichoke</name>
    <name type="synonym">Cynara scolymus</name>
    <dbReference type="NCBI Taxonomy" id="59895"/>
    <lineage>
        <taxon>Eukaryota</taxon>
        <taxon>Viridiplantae</taxon>
        <taxon>Streptophyta</taxon>
        <taxon>Embryophyta</taxon>
        <taxon>Tracheophyta</taxon>
        <taxon>Spermatophyta</taxon>
        <taxon>Magnoliopsida</taxon>
        <taxon>eudicotyledons</taxon>
        <taxon>Gunneridae</taxon>
        <taxon>Pentapetalae</taxon>
        <taxon>asterids</taxon>
        <taxon>campanulids</taxon>
        <taxon>Asterales</taxon>
        <taxon>Asteraceae</taxon>
        <taxon>Carduoideae</taxon>
        <taxon>Cardueae</taxon>
        <taxon>Carduinae</taxon>
        <taxon>Cynara</taxon>
    </lineage>
</organism>
<dbReference type="Gramene" id="KVI11499">
    <property type="protein sequence ID" value="KVI11499"/>
    <property type="gene ID" value="Ccrd_010090"/>
</dbReference>
<dbReference type="Proteomes" id="UP000243975">
    <property type="component" value="Unassembled WGS sequence"/>
</dbReference>
<dbReference type="EMBL" id="LEKV01000109">
    <property type="protein sequence ID" value="KVI11499.1"/>
    <property type="molecule type" value="Genomic_DNA"/>
</dbReference>
<comment type="caution">
    <text evidence="1">The sequence shown here is derived from an EMBL/GenBank/DDBJ whole genome shotgun (WGS) entry which is preliminary data.</text>
</comment>
<reference evidence="1 2" key="1">
    <citation type="journal article" date="2016" name="Sci. Rep.">
        <title>The genome sequence of the outbreeding globe artichoke constructed de novo incorporating a phase-aware low-pass sequencing strategy of F1 progeny.</title>
        <authorList>
            <person name="Scaglione D."/>
            <person name="Reyes-Chin-Wo S."/>
            <person name="Acquadro A."/>
            <person name="Froenicke L."/>
            <person name="Portis E."/>
            <person name="Beitel C."/>
            <person name="Tirone M."/>
            <person name="Mauro R."/>
            <person name="Lo Monaco A."/>
            <person name="Mauromicale G."/>
            <person name="Faccioli P."/>
            <person name="Cattivelli L."/>
            <person name="Rieseberg L."/>
            <person name="Michelmore R."/>
            <person name="Lanteri S."/>
        </authorList>
    </citation>
    <scope>NUCLEOTIDE SEQUENCE [LARGE SCALE GENOMIC DNA]</scope>
    <source>
        <strain evidence="1">2C</strain>
    </source>
</reference>
<proteinExistence type="predicted"/>
<evidence type="ECO:0000313" key="2">
    <source>
        <dbReference type="Proteomes" id="UP000243975"/>
    </source>
</evidence>
<evidence type="ECO:0000313" key="1">
    <source>
        <dbReference type="EMBL" id="KVI11499.1"/>
    </source>
</evidence>